<evidence type="ECO:0000313" key="4">
    <source>
        <dbReference type="Proteomes" id="UP000193380"/>
    </source>
</evidence>
<dbReference type="EMBL" id="FR910338">
    <property type="protein sequence ID" value="CDQ90262.1"/>
    <property type="molecule type" value="Genomic_DNA"/>
</dbReference>
<feature type="region of interest" description="Disordered" evidence="1">
    <location>
        <begin position="224"/>
        <end position="244"/>
    </location>
</feature>
<reference evidence="3" key="1">
    <citation type="journal article" date="2014" name="Nat. Commun.">
        <title>The rainbow trout genome provides novel insights into evolution after whole-genome duplication in vertebrates.</title>
        <authorList>
            <person name="Berthelot C."/>
            <person name="Brunet F."/>
            <person name="Chalopin D."/>
            <person name="Juanchich A."/>
            <person name="Bernard M."/>
            <person name="Noel B."/>
            <person name="Bento P."/>
            <person name="Da Silva C."/>
            <person name="Labadie K."/>
            <person name="Alberti A."/>
            <person name="Aury J.M."/>
            <person name="Louis A."/>
            <person name="Dehais P."/>
            <person name="Bardou P."/>
            <person name="Montfort J."/>
            <person name="Klopp C."/>
            <person name="Cabau C."/>
            <person name="Gaspin C."/>
            <person name="Thorgaard G.H."/>
            <person name="Boussaha M."/>
            <person name="Quillet E."/>
            <person name="Guyomard R."/>
            <person name="Galiana D."/>
            <person name="Bobe J."/>
            <person name="Volff J.N."/>
            <person name="Genet C."/>
            <person name="Wincker P."/>
            <person name="Jaillon O."/>
            <person name="Roest Crollius H."/>
            <person name="Guiguen Y."/>
        </authorList>
    </citation>
    <scope>NUCLEOTIDE SEQUENCE [LARGE SCALE GENOMIC DNA]</scope>
</reference>
<evidence type="ECO:0000259" key="2">
    <source>
        <dbReference type="SMART" id="SM01368"/>
    </source>
</evidence>
<dbReference type="SUPFAM" id="SSF47954">
    <property type="entry name" value="Cyclin-like"/>
    <property type="match status" value="2"/>
</dbReference>
<dbReference type="InterPro" id="IPR036915">
    <property type="entry name" value="Cyclin-like_sf"/>
</dbReference>
<name>A0A060YFJ4_ONCMY</name>
<dbReference type="PaxDb" id="8022-A0A060YFJ4"/>
<organism evidence="3 4">
    <name type="scientific">Oncorhynchus mykiss</name>
    <name type="common">Rainbow trout</name>
    <name type="synonym">Salmo gairdneri</name>
    <dbReference type="NCBI Taxonomy" id="8022"/>
    <lineage>
        <taxon>Eukaryota</taxon>
        <taxon>Metazoa</taxon>
        <taxon>Chordata</taxon>
        <taxon>Craniata</taxon>
        <taxon>Vertebrata</taxon>
        <taxon>Euteleostomi</taxon>
        <taxon>Actinopterygii</taxon>
        <taxon>Neopterygii</taxon>
        <taxon>Teleostei</taxon>
        <taxon>Protacanthopterygii</taxon>
        <taxon>Salmoniformes</taxon>
        <taxon>Salmonidae</taxon>
        <taxon>Salmoninae</taxon>
        <taxon>Oncorhynchus</taxon>
    </lineage>
</organism>
<dbReference type="GO" id="GO:0006357">
    <property type="term" value="P:regulation of transcription by RNA polymerase II"/>
    <property type="evidence" value="ECO:0007669"/>
    <property type="project" value="InterPro"/>
</dbReference>
<dbReference type="PANTHER" id="PTHR13742:SF8">
    <property type="entry name" value="RETINOBLASTOMA-LIKE PROTEIN 2"/>
    <property type="match status" value="1"/>
</dbReference>
<dbReference type="GO" id="GO:0000977">
    <property type="term" value="F:RNA polymerase II transcription regulatory region sequence-specific DNA binding"/>
    <property type="evidence" value="ECO:0007669"/>
    <property type="project" value="TreeGrafter"/>
</dbReference>
<dbReference type="GO" id="GO:0005667">
    <property type="term" value="C:transcription regulator complex"/>
    <property type="evidence" value="ECO:0007669"/>
    <property type="project" value="TreeGrafter"/>
</dbReference>
<reference evidence="3" key="2">
    <citation type="submission" date="2014-03" db="EMBL/GenBank/DDBJ databases">
        <authorList>
            <person name="Genoscope - CEA"/>
        </authorList>
    </citation>
    <scope>NUCLEOTIDE SEQUENCE</scope>
</reference>
<feature type="region of interest" description="Disordered" evidence="1">
    <location>
        <begin position="142"/>
        <end position="172"/>
    </location>
</feature>
<dbReference type="GO" id="GO:2000134">
    <property type="term" value="P:negative regulation of G1/S transition of mitotic cell cycle"/>
    <property type="evidence" value="ECO:0007669"/>
    <property type="project" value="TreeGrafter"/>
</dbReference>
<evidence type="ECO:0000256" key="1">
    <source>
        <dbReference type="SAM" id="MobiDB-lite"/>
    </source>
</evidence>
<dbReference type="GO" id="GO:0000785">
    <property type="term" value="C:chromatin"/>
    <property type="evidence" value="ECO:0007669"/>
    <property type="project" value="TreeGrafter"/>
</dbReference>
<dbReference type="SMART" id="SM01368">
    <property type="entry name" value="RB_A"/>
    <property type="match status" value="1"/>
</dbReference>
<dbReference type="InterPro" id="IPR002719">
    <property type="entry name" value="RB_B"/>
</dbReference>
<feature type="compositionally biased region" description="Low complexity" evidence="1">
    <location>
        <begin position="162"/>
        <end position="172"/>
    </location>
</feature>
<evidence type="ECO:0000313" key="3">
    <source>
        <dbReference type="EMBL" id="CDQ90262.1"/>
    </source>
</evidence>
<protein>
    <recommendedName>
        <fullName evidence="2">Retinoblastoma-associated protein A-box domain-containing protein</fullName>
    </recommendedName>
</protein>
<accession>A0A060YFJ4</accession>
<dbReference type="Pfam" id="PF01857">
    <property type="entry name" value="RB_B"/>
    <property type="match status" value="1"/>
</dbReference>
<dbReference type="InterPro" id="IPR002720">
    <property type="entry name" value="RB_A"/>
</dbReference>
<feature type="compositionally biased region" description="Low complexity" evidence="1">
    <location>
        <begin position="225"/>
        <end position="244"/>
    </location>
</feature>
<dbReference type="AlphaFoldDB" id="A0A060YFJ4"/>
<dbReference type="GO" id="GO:0030154">
    <property type="term" value="P:cell differentiation"/>
    <property type="evidence" value="ECO:0007669"/>
    <property type="project" value="TreeGrafter"/>
</dbReference>
<dbReference type="Pfam" id="PF01858">
    <property type="entry name" value="RB_A"/>
    <property type="match status" value="1"/>
</dbReference>
<feature type="non-terminal residue" evidence="3">
    <location>
        <position position="1"/>
    </location>
</feature>
<proteinExistence type="predicted"/>
<dbReference type="InterPro" id="IPR028309">
    <property type="entry name" value="RB_fam"/>
</dbReference>
<dbReference type="GO" id="GO:0005634">
    <property type="term" value="C:nucleus"/>
    <property type="evidence" value="ECO:0007669"/>
    <property type="project" value="InterPro"/>
</dbReference>
<gene>
    <name evidence="3" type="ORF">GSONMT00062152001</name>
</gene>
<feature type="domain" description="Retinoblastoma-associated protein A-box" evidence="2">
    <location>
        <begin position="2"/>
        <end position="89"/>
    </location>
</feature>
<dbReference type="STRING" id="8022.A0A060YFJ4"/>
<dbReference type="Gene3D" id="1.10.472.10">
    <property type="entry name" value="Cyclin-like"/>
    <property type="match status" value="2"/>
</dbReference>
<sequence>GILEHDLFQRSLVACCLEMVIFSHQPPGSFPLVIDIFSLAPYDFYKVIELVLRAEEGLLLGVVRHLTHIEEQVLESLAWRRDSPLWDQIRAAKGQGQLPAYHQVMLPQYSEDTDKMAKIPPNPSHLTPSLVNGIHGNDLNSPITHHEHYSSPPAGSKTAACPTTPVSPSQSSSVIVTGQTAVTMASATVTTNNGQSVTIPVRSIANDRGAITFTLSVVGQPIPPQQVSSTSTQQPQNPLPSTQSKGSISLFLRKVYHLVSMRLRDICVKLDICEALRLKIWTCVEHSLVHCTDLILDRHLDQILMCAIYVMAKVTKVDMPFKLIMQCYKTQPQASNCVRRSMFCLLLCV</sequence>
<dbReference type="PANTHER" id="PTHR13742">
    <property type="entry name" value="RETINOBLASTOMA-ASSOCIATED PROTEIN RB -RELATED"/>
    <property type="match status" value="1"/>
</dbReference>
<dbReference type="Proteomes" id="UP000193380">
    <property type="component" value="Unassembled WGS sequence"/>
</dbReference>